<proteinExistence type="predicted"/>
<reference evidence="4" key="1">
    <citation type="submission" date="2016-11" db="EMBL/GenBank/DDBJ databases">
        <authorList>
            <person name="Varghese N."/>
            <person name="Submissions S."/>
        </authorList>
    </citation>
    <scope>NUCLEOTIDE SEQUENCE [LARGE SCALE GENOMIC DNA]</scope>
    <source>
        <strain evidence="4">DSM 15292</strain>
    </source>
</reference>
<feature type="signal peptide" evidence="1">
    <location>
        <begin position="1"/>
        <end position="22"/>
    </location>
</feature>
<dbReference type="AlphaFoldDB" id="A0A1N6G942"/>
<protein>
    <submittedName>
        <fullName evidence="3">CubicO group peptidase, beta-lactamase class C family</fullName>
    </submittedName>
</protein>
<evidence type="ECO:0000313" key="4">
    <source>
        <dbReference type="Proteomes" id="UP000185221"/>
    </source>
</evidence>
<accession>A0A1N6G942</accession>
<keyword evidence="4" id="KW-1185">Reference proteome</keyword>
<dbReference type="Proteomes" id="UP000185221">
    <property type="component" value="Unassembled WGS sequence"/>
</dbReference>
<dbReference type="InterPro" id="IPR050491">
    <property type="entry name" value="AmpC-like"/>
</dbReference>
<gene>
    <name evidence="3" type="ORF">SAMN05444394_3063</name>
</gene>
<keyword evidence="1" id="KW-0732">Signal</keyword>
<dbReference type="InterPro" id="IPR012338">
    <property type="entry name" value="Beta-lactam/transpept-like"/>
</dbReference>
<evidence type="ECO:0000256" key="1">
    <source>
        <dbReference type="SAM" id="SignalP"/>
    </source>
</evidence>
<organism evidence="3 4">
    <name type="scientific">Algoriphagus halophilus</name>
    <dbReference type="NCBI Taxonomy" id="226505"/>
    <lineage>
        <taxon>Bacteria</taxon>
        <taxon>Pseudomonadati</taxon>
        <taxon>Bacteroidota</taxon>
        <taxon>Cytophagia</taxon>
        <taxon>Cytophagales</taxon>
        <taxon>Cyclobacteriaceae</taxon>
        <taxon>Algoriphagus</taxon>
    </lineage>
</organism>
<evidence type="ECO:0000259" key="2">
    <source>
        <dbReference type="Pfam" id="PF00144"/>
    </source>
</evidence>
<dbReference type="PANTHER" id="PTHR46825">
    <property type="entry name" value="D-ALANYL-D-ALANINE-CARBOXYPEPTIDASE/ENDOPEPTIDASE AMPH"/>
    <property type="match status" value="1"/>
</dbReference>
<sequence>MNSLTIKILLGISFLCTLNLQAQSDHSKLDKYFEKKMKSAGRIGMQAAYIANGELIWVGSYGIKTDQKEDLINDSTLFMVASISKPVTALALMKLYDEGRVSLDADINDLLPFEVVNPYFLEEKITVRMLLTHLSSIRDNWKILEPLYTLGKGGGDSPMSLEEFLRAYLVEGGQFYDSANNFYHIQPLEEEHYSNVGYALIGYLVEVISGKPFNEYMAEEIFEPLNMDNTYWFLSEVPDSNIATPHNLPYKETDFKGTQVLDHFGYPSYPSGQLRTTVSDYAQFVKLMVNRGMVDDFQFLKEETVEEFLKVQYPDIAKWRAISWSMNEFENPIYNMIMPRRPSHTGLDPGMNSVVSFDPETRSGVIIFSNSPTTTFRTEKIIYLDMVKRLFKEAKLNSKQK</sequence>
<dbReference type="PANTHER" id="PTHR46825:SF9">
    <property type="entry name" value="BETA-LACTAMASE-RELATED DOMAIN-CONTAINING PROTEIN"/>
    <property type="match status" value="1"/>
</dbReference>
<name>A0A1N6G942_9BACT</name>
<dbReference type="Gene3D" id="3.40.710.10">
    <property type="entry name" value="DD-peptidase/beta-lactamase superfamily"/>
    <property type="match status" value="1"/>
</dbReference>
<feature type="domain" description="Beta-lactamase-related" evidence="2">
    <location>
        <begin position="29"/>
        <end position="377"/>
    </location>
</feature>
<dbReference type="STRING" id="226505.SAMN05444394_3063"/>
<dbReference type="InterPro" id="IPR001466">
    <property type="entry name" value="Beta-lactam-related"/>
</dbReference>
<dbReference type="OrthoDB" id="9797709at2"/>
<evidence type="ECO:0000313" key="3">
    <source>
        <dbReference type="EMBL" id="SIO04053.1"/>
    </source>
</evidence>
<dbReference type="SUPFAM" id="SSF56601">
    <property type="entry name" value="beta-lactamase/transpeptidase-like"/>
    <property type="match status" value="1"/>
</dbReference>
<dbReference type="Pfam" id="PF00144">
    <property type="entry name" value="Beta-lactamase"/>
    <property type="match status" value="1"/>
</dbReference>
<dbReference type="EMBL" id="FSRC01000002">
    <property type="protein sequence ID" value="SIO04053.1"/>
    <property type="molecule type" value="Genomic_DNA"/>
</dbReference>
<dbReference type="RefSeq" id="WP_084561001.1">
    <property type="nucleotide sequence ID" value="NZ_FSRC01000002.1"/>
</dbReference>
<feature type="chain" id="PRO_5012884624" evidence="1">
    <location>
        <begin position="23"/>
        <end position="401"/>
    </location>
</feature>